<feature type="transmembrane region" description="Helical" evidence="1">
    <location>
        <begin position="12"/>
        <end position="29"/>
    </location>
</feature>
<protein>
    <submittedName>
        <fullName evidence="3">Tripartite tricarboxylate transporter TctB family protein</fullName>
    </submittedName>
</protein>
<keyword evidence="4" id="KW-1185">Reference proteome</keyword>
<evidence type="ECO:0000256" key="1">
    <source>
        <dbReference type="SAM" id="Phobius"/>
    </source>
</evidence>
<keyword evidence="1" id="KW-0472">Membrane</keyword>
<dbReference type="Proteomes" id="UP001557465">
    <property type="component" value="Unassembled WGS sequence"/>
</dbReference>
<organism evidence="3 4">
    <name type="scientific">Thioclava arctica</name>
    <dbReference type="NCBI Taxonomy" id="3238301"/>
    <lineage>
        <taxon>Bacteria</taxon>
        <taxon>Pseudomonadati</taxon>
        <taxon>Pseudomonadota</taxon>
        <taxon>Alphaproteobacteria</taxon>
        <taxon>Rhodobacterales</taxon>
        <taxon>Paracoccaceae</taxon>
        <taxon>Thioclava</taxon>
    </lineage>
</organism>
<feature type="transmembrane region" description="Helical" evidence="1">
    <location>
        <begin position="117"/>
        <end position="137"/>
    </location>
</feature>
<feature type="domain" description="DUF1468" evidence="2">
    <location>
        <begin position="9"/>
        <end position="142"/>
    </location>
</feature>
<keyword evidence="1" id="KW-0812">Transmembrane</keyword>
<comment type="caution">
    <text evidence="3">The sequence shown here is derived from an EMBL/GenBank/DDBJ whole genome shotgun (WGS) entry which is preliminary data.</text>
</comment>
<name>A0ABV3TFW5_9RHOB</name>
<dbReference type="InterPro" id="IPR009936">
    <property type="entry name" value="DUF1468"/>
</dbReference>
<dbReference type="RefSeq" id="WP_368390800.1">
    <property type="nucleotide sequence ID" value="NZ_JBFRYC010000001.1"/>
</dbReference>
<gene>
    <name evidence="3" type="ORF">AB4874_02430</name>
</gene>
<evidence type="ECO:0000313" key="4">
    <source>
        <dbReference type="Proteomes" id="UP001557465"/>
    </source>
</evidence>
<feature type="transmembrane region" description="Helical" evidence="1">
    <location>
        <begin position="41"/>
        <end position="59"/>
    </location>
</feature>
<dbReference type="EMBL" id="JBFRYC010000001">
    <property type="protein sequence ID" value="MEX1660506.1"/>
    <property type="molecule type" value="Genomic_DNA"/>
</dbReference>
<accession>A0ABV3TFW5</accession>
<dbReference type="Pfam" id="PF07331">
    <property type="entry name" value="TctB"/>
    <property type="match status" value="1"/>
</dbReference>
<sequence length="148" mass="15417">MKHDIHDLASGILLAAIGLFVALYAVGHYDIGSLRRMGPGFFPAILGGVLAVLGLMIALPAWARAGHRGRIAWKEAGAVLAAILVFAAGLEPVGLVPVTLASVLIASIAAPDRRVGWRLALALGITVLSVVVFHFGLKMTVPLWPGQA</sequence>
<evidence type="ECO:0000259" key="2">
    <source>
        <dbReference type="Pfam" id="PF07331"/>
    </source>
</evidence>
<keyword evidence="1" id="KW-1133">Transmembrane helix</keyword>
<proteinExistence type="predicted"/>
<reference evidence="3 4" key="1">
    <citation type="journal article" date="2011" name="Int. J. Syst. Evol. Microbiol.">
        <title>Zhongshania antarctica gen. nov., sp. nov. and Zhongshania guokunii sp. nov., gammaproteobacteria respectively isolated from coastal attached (fast) ice and surface seawater of the Antarctic.</title>
        <authorList>
            <person name="Li H.J."/>
            <person name="Zhang X.Y."/>
            <person name="Chen C.X."/>
            <person name="Zhang Y.J."/>
            <person name="Gao Z.M."/>
            <person name="Yu Y."/>
            <person name="Chen X.L."/>
            <person name="Chen B."/>
            <person name="Zhang Y.Z."/>
        </authorList>
    </citation>
    <scope>NUCLEOTIDE SEQUENCE [LARGE SCALE GENOMIC DNA]</scope>
    <source>
        <strain evidence="3 4">15-R06ZXC-3</strain>
    </source>
</reference>
<feature type="transmembrane region" description="Helical" evidence="1">
    <location>
        <begin position="71"/>
        <end position="88"/>
    </location>
</feature>
<evidence type="ECO:0000313" key="3">
    <source>
        <dbReference type="EMBL" id="MEX1660506.1"/>
    </source>
</evidence>